<feature type="transmembrane region" description="Helical" evidence="1">
    <location>
        <begin position="73"/>
        <end position="92"/>
    </location>
</feature>
<dbReference type="RefSeq" id="WP_152260189.1">
    <property type="nucleotide sequence ID" value="NZ_CP045143.1"/>
</dbReference>
<name>A0A5P8M1X0_9LACO</name>
<dbReference type="AlphaFoldDB" id="A0A5P8M1X0"/>
<organism evidence="2 3">
    <name type="scientific">Schleiferilactobacillus harbinensis</name>
    <dbReference type="NCBI Taxonomy" id="304207"/>
    <lineage>
        <taxon>Bacteria</taxon>
        <taxon>Bacillati</taxon>
        <taxon>Bacillota</taxon>
        <taxon>Bacilli</taxon>
        <taxon>Lactobacillales</taxon>
        <taxon>Lactobacillaceae</taxon>
        <taxon>Schleiferilactobacillus</taxon>
    </lineage>
</organism>
<dbReference type="Proteomes" id="UP000326779">
    <property type="component" value="Chromosome"/>
</dbReference>
<evidence type="ECO:0000313" key="2">
    <source>
        <dbReference type="EMBL" id="QFR22486.1"/>
    </source>
</evidence>
<sequence length="101" mass="12085">MAKIGRLWHRLSRDTQWMIALFVLFLISRLTSSVPLARWTWSAWWYWGGFILWEFFWFSGVHKASKQHRQLSAWDQWNLAMPVILLALMGVVDRLLTFVGF</sequence>
<dbReference type="KEGG" id="lhb:D1010_02965"/>
<dbReference type="EMBL" id="CP045143">
    <property type="protein sequence ID" value="QFR22486.1"/>
    <property type="molecule type" value="Genomic_DNA"/>
</dbReference>
<keyword evidence="1" id="KW-1133">Transmembrane helix</keyword>
<proteinExistence type="predicted"/>
<accession>A0A5P8M1X0</accession>
<evidence type="ECO:0000313" key="3">
    <source>
        <dbReference type="Proteomes" id="UP000326779"/>
    </source>
</evidence>
<protein>
    <submittedName>
        <fullName evidence="2">Uncharacterized protein</fullName>
    </submittedName>
</protein>
<gene>
    <name evidence="2" type="ORF">D1010_02965</name>
</gene>
<keyword evidence="1" id="KW-0812">Transmembrane</keyword>
<evidence type="ECO:0000256" key="1">
    <source>
        <dbReference type="SAM" id="Phobius"/>
    </source>
</evidence>
<reference evidence="2 3" key="1">
    <citation type="submission" date="2019-10" db="EMBL/GenBank/DDBJ databases">
        <title>The completed genome of Lactobacillus harbinensis M1.</title>
        <authorList>
            <person name="Zheng Y."/>
        </authorList>
    </citation>
    <scope>NUCLEOTIDE SEQUENCE [LARGE SCALE GENOMIC DNA]</scope>
    <source>
        <strain evidence="2 3">M1</strain>
    </source>
</reference>
<feature type="transmembrane region" description="Helical" evidence="1">
    <location>
        <begin position="43"/>
        <end position="61"/>
    </location>
</feature>
<keyword evidence="1" id="KW-0472">Membrane</keyword>